<reference evidence="1" key="1">
    <citation type="submission" date="2023-03" db="EMBL/GenBank/DDBJ databases">
        <title>Multiphase analysis and comparison of six strains from genera Psychromarinibacter, Lutimaribacter, and Maritimibacter, including a novel species: Psychromarinibacter sediminicola sp. nov.</title>
        <authorList>
            <person name="Wang Y.-H."/>
            <person name="Ye M.-Q."/>
            <person name="Du Z.-J."/>
        </authorList>
    </citation>
    <scope>NUCLEOTIDE SEQUENCE</scope>
    <source>
        <strain evidence="1">C21-152</strain>
    </source>
</reference>
<proteinExistence type="predicted"/>
<sequence>MTDLAARLAADRLEVFGGFHPGPQDDLPDGTGTLLLLGPREPRFWPHVTAAPEFADGRPDPLDRWSARVITAIAEDTDAKPLFPFGGPPYHPFVAWALRSGRAWQSPVGLLVHDRAGLMVSYRGALALPERLNLPPAPPCPCETCHDQPCRAACPAAALGPAGYDLDACRRFLDTGAGRECMEAGCMVRRICPVSRGYGRRTAQSAFHMRAFHP</sequence>
<dbReference type="EMBL" id="JARGYC010000054">
    <property type="protein sequence ID" value="MDF0602580.1"/>
    <property type="molecule type" value="Genomic_DNA"/>
</dbReference>
<accession>A0AAE3NX57</accession>
<gene>
    <name evidence="1" type="ORF">P1J78_17720</name>
</gene>
<dbReference type="Proteomes" id="UP001220964">
    <property type="component" value="Unassembled WGS sequence"/>
</dbReference>
<dbReference type="RefSeq" id="WP_275568707.1">
    <property type="nucleotide sequence ID" value="NZ_JARGYC010000054.1"/>
</dbReference>
<name>A0AAE3NX57_9RHOB</name>
<evidence type="ECO:0000313" key="1">
    <source>
        <dbReference type="EMBL" id="MDF0602580.1"/>
    </source>
</evidence>
<evidence type="ECO:0000313" key="2">
    <source>
        <dbReference type="Proteomes" id="UP001220964"/>
    </source>
</evidence>
<dbReference type="AlphaFoldDB" id="A0AAE3NX57"/>
<comment type="caution">
    <text evidence="1">The sequence shown here is derived from an EMBL/GenBank/DDBJ whole genome shotgun (WGS) entry which is preliminary data.</text>
</comment>
<protein>
    <submittedName>
        <fullName evidence="1">Ferredoxin</fullName>
    </submittedName>
</protein>
<keyword evidence="2" id="KW-1185">Reference proteome</keyword>
<organism evidence="1 2">
    <name type="scientific">Psychromarinibacter sediminicola</name>
    <dbReference type="NCBI Taxonomy" id="3033385"/>
    <lineage>
        <taxon>Bacteria</taxon>
        <taxon>Pseudomonadati</taxon>
        <taxon>Pseudomonadota</taxon>
        <taxon>Alphaproteobacteria</taxon>
        <taxon>Rhodobacterales</taxon>
        <taxon>Paracoccaceae</taxon>
        <taxon>Psychromarinibacter</taxon>
    </lineage>
</organism>